<dbReference type="InterPro" id="IPR050263">
    <property type="entry name" value="Bact_Fimbrial_Adh_Pro"/>
</dbReference>
<evidence type="ECO:0000256" key="2">
    <source>
        <dbReference type="ARBA" id="ARBA00006671"/>
    </source>
</evidence>
<dbReference type="InterPro" id="IPR000259">
    <property type="entry name" value="Adhesion_dom_fimbrial"/>
</dbReference>
<keyword evidence="4" id="KW-0281">Fimbrium</keyword>
<evidence type="ECO:0000313" key="6">
    <source>
        <dbReference type="EMBL" id="NKZ38617.1"/>
    </source>
</evidence>
<evidence type="ECO:0000256" key="3">
    <source>
        <dbReference type="ARBA" id="ARBA00022729"/>
    </source>
</evidence>
<feature type="domain" description="Fimbrial-type adhesion" evidence="5">
    <location>
        <begin position="217"/>
        <end position="354"/>
    </location>
</feature>
<dbReference type="AlphaFoldDB" id="A0A846ZLQ4"/>
<gene>
    <name evidence="6" type="ORF">HF690_06550</name>
</gene>
<comment type="caution">
    <text evidence="6">The sequence shown here is derived from an EMBL/GenBank/DDBJ whole genome shotgun (WGS) entry which is preliminary data.</text>
</comment>
<sequence>MMRHATTPNRSSGHLRQALLLVSLLLGLLFLPRAARADCGFVSGSATTVTFNAGTITLTPSTQVGAVLWTSNSASPANPPELACDGNTNGGIFNTIAASTPVNGDNRLFPTGIPGISYRLLHPDSSTLLALYPYYPTGSGTFSVPTNLQLVYTGPYLPPDNSTLSGQLSQWKIDICDNPRINGNQFFGYSYRGCRGSVSPQPVETFNVNAIIHIQVPTCTIDPGSVTKSVTLPFVNTQQLTAQGTTAASTPFSLLLTQCPNGLHVFITLDTSTPQAGATGVIAPTTGTGYASGVGVQILQADGVTPVTFGSAINTGTTAASSYTIDLYARYYQTATTVSSGNVKGVATYTINYQ</sequence>
<dbReference type="Pfam" id="PF00419">
    <property type="entry name" value="Fimbrial"/>
    <property type="match status" value="1"/>
</dbReference>
<protein>
    <submittedName>
        <fullName evidence="6">Fimbrial protein</fullName>
    </submittedName>
</protein>
<dbReference type="GO" id="GO:0043709">
    <property type="term" value="P:cell adhesion involved in single-species biofilm formation"/>
    <property type="evidence" value="ECO:0007669"/>
    <property type="project" value="TreeGrafter"/>
</dbReference>
<dbReference type="PANTHER" id="PTHR33420:SF3">
    <property type="entry name" value="FIMBRIAL SUBUNIT ELFA"/>
    <property type="match status" value="1"/>
</dbReference>
<dbReference type="InterPro" id="IPR036937">
    <property type="entry name" value="Adhesion_dom_fimbrial_sf"/>
</dbReference>
<reference evidence="6 7" key="1">
    <citation type="journal article" date="2017" name="Int. J. Syst. Evol. Microbiol.">
        <title>Oleiagrimonas citrea sp. nov., a marine bacterium isolated from tidal flat sediment and emended description of the genus Oleiagrimonas Fang et al. 2015 and Oleiagrimonas soli.</title>
        <authorList>
            <person name="Yang S.H."/>
            <person name="Seo H.S."/>
            <person name="Seong C.N."/>
            <person name="Kwon K.K."/>
        </authorList>
    </citation>
    <scope>NUCLEOTIDE SEQUENCE [LARGE SCALE GENOMIC DNA]</scope>
    <source>
        <strain evidence="6 7">MEBiC09124</strain>
    </source>
</reference>
<comment type="subcellular location">
    <subcellularLocation>
        <location evidence="1">Fimbrium</location>
    </subcellularLocation>
</comment>
<comment type="similarity">
    <text evidence="2">Belongs to the fimbrial protein family.</text>
</comment>
<keyword evidence="7" id="KW-1185">Reference proteome</keyword>
<evidence type="ECO:0000256" key="1">
    <source>
        <dbReference type="ARBA" id="ARBA00004561"/>
    </source>
</evidence>
<dbReference type="SUPFAM" id="SSF49401">
    <property type="entry name" value="Bacterial adhesins"/>
    <property type="match status" value="1"/>
</dbReference>
<dbReference type="EMBL" id="JAAZQD010000002">
    <property type="protein sequence ID" value="NKZ38617.1"/>
    <property type="molecule type" value="Genomic_DNA"/>
</dbReference>
<dbReference type="GO" id="GO:0009289">
    <property type="term" value="C:pilus"/>
    <property type="evidence" value="ECO:0007669"/>
    <property type="project" value="UniProtKB-SubCell"/>
</dbReference>
<evidence type="ECO:0000313" key="7">
    <source>
        <dbReference type="Proteomes" id="UP000541636"/>
    </source>
</evidence>
<name>A0A846ZLQ4_9GAMM</name>
<accession>A0A846ZLQ4</accession>
<proteinExistence type="inferred from homology"/>
<evidence type="ECO:0000259" key="5">
    <source>
        <dbReference type="Pfam" id="PF00419"/>
    </source>
</evidence>
<evidence type="ECO:0000256" key="4">
    <source>
        <dbReference type="ARBA" id="ARBA00023263"/>
    </source>
</evidence>
<dbReference type="InterPro" id="IPR008966">
    <property type="entry name" value="Adhesion_dom_sf"/>
</dbReference>
<dbReference type="PANTHER" id="PTHR33420">
    <property type="entry name" value="FIMBRIAL SUBUNIT ELFA-RELATED"/>
    <property type="match status" value="1"/>
</dbReference>
<dbReference type="Gene3D" id="2.60.40.3310">
    <property type="match status" value="1"/>
</dbReference>
<organism evidence="6 7">
    <name type="scientific">Oleiagrimonas citrea</name>
    <dbReference type="NCBI Taxonomy" id="1665687"/>
    <lineage>
        <taxon>Bacteria</taxon>
        <taxon>Pseudomonadati</taxon>
        <taxon>Pseudomonadota</taxon>
        <taxon>Gammaproteobacteria</taxon>
        <taxon>Lysobacterales</taxon>
        <taxon>Rhodanobacteraceae</taxon>
        <taxon>Oleiagrimonas</taxon>
    </lineage>
</organism>
<keyword evidence="3" id="KW-0732">Signal</keyword>
<dbReference type="Proteomes" id="UP000541636">
    <property type="component" value="Unassembled WGS sequence"/>
</dbReference>
<dbReference type="Gene3D" id="2.60.40.1090">
    <property type="entry name" value="Fimbrial-type adhesion domain"/>
    <property type="match status" value="1"/>
</dbReference>
<dbReference type="RefSeq" id="WP_168608878.1">
    <property type="nucleotide sequence ID" value="NZ_JAAZQD010000002.1"/>
</dbReference>